<comment type="caution">
    <text evidence="2">The sequence shown here is derived from an EMBL/GenBank/DDBJ whole genome shotgun (WGS) entry which is preliminary data.</text>
</comment>
<accession>A0A556QER5</accession>
<name>A0A556QER5_9BACT</name>
<gene>
    <name evidence="2" type="ORF">FPL22_17005</name>
</gene>
<reference evidence="2 3" key="1">
    <citation type="submission" date="2019-07" db="EMBL/GenBank/DDBJ databases">
        <title>Description of 53C-WASEF.</title>
        <authorList>
            <person name="Pitt A."/>
            <person name="Hahn M.W."/>
        </authorList>
    </citation>
    <scope>NUCLEOTIDE SEQUENCE [LARGE SCALE GENOMIC DNA]</scope>
    <source>
        <strain evidence="2 3">53C-WASEF</strain>
    </source>
</reference>
<keyword evidence="3" id="KW-1185">Reference proteome</keyword>
<dbReference type="Proteomes" id="UP000315648">
    <property type="component" value="Unassembled WGS sequence"/>
</dbReference>
<sequence length="310" mass="34512">MNTQSLVPHDLTVRVGCSLAYETSVEVPLLLNLKPRRDPHQSLQEEKLVLGQNLPAEEFEDSHGNIVYRFMLQPGLNEICHDAIVSVPSVPDNQEFAQLGHYKPVSLVELPPELLRYTLPSRYCDSDKLLQFAWQKFGSLEPGLPQVDAISNWLHTNIEYRFGSGRPDISAFEVIERGYGVCRDFAHTTIALCRALNLPARYVTGHLPDIGYLDPGSPMDFHAYSEVYIGGRWFTYDARYNVPRIGRVKVSCGLDAVDGAFSTIYGAARLTNFQVWAYQVPPGSVQVGSPIDLSIRLDGTTEIRGLAGST</sequence>
<protein>
    <submittedName>
        <fullName evidence="2">Transglutaminase family protein</fullName>
    </submittedName>
</protein>
<dbReference type="InterPro" id="IPR038765">
    <property type="entry name" value="Papain-like_cys_pep_sf"/>
</dbReference>
<dbReference type="PANTHER" id="PTHR33490:SF12">
    <property type="entry name" value="BLL5557 PROTEIN"/>
    <property type="match status" value="1"/>
</dbReference>
<dbReference type="Pfam" id="PF01841">
    <property type="entry name" value="Transglut_core"/>
    <property type="match status" value="1"/>
</dbReference>
<proteinExistence type="predicted"/>
<dbReference type="SUPFAM" id="SSF54001">
    <property type="entry name" value="Cysteine proteinases"/>
    <property type="match status" value="1"/>
</dbReference>
<dbReference type="PANTHER" id="PTHR33490">
    <property type="entry name" value="BLR5614 PROTEIN-RELATED"/>
    <property type="match status" value="1"/>
</dbReference>
<dbReference type="EMBL" id="VMBG01000004">
    <property type="protein sequence ID" value="TSJ75096.1"/>
    <property type="molecule type" value="Genomic_DNA"/>
</dbReference>
<dbReference type="InterPro" id="IPR002931">
    <property type="entry name" value="Transglutaminase-like"/>
</dbReference>
<dbReference type="OrthoDB" id="9787782at2"/>
<dbReference type="SMART" id="SM00460">
    <property type="entry name" value="TGc"/>
    <property type="match status" value="1"/>
</dbReference>
<evidence type="ECO:0000259" key="1">
    <source>
        <dbReference type="SMART" id="SM00460"/>
    </source>
</evidence>
<organism evidence="2 3">
    <name type="scientific">Rariglobus hedericola</name>
    <dbReference type="NCBI Taxonomy" id="2597822"/>
    <lineage>
        <taxon>Bacteria</taxon>
        <taxon>Pseudomonadati</taxon>
        <taxon>Verrucomicrobiota</taxon>
        <taxon>Opitutia</taxon>
        <taxon>Opitutales</taxon>
        <taxon>Opitutaceae</taxon>
        <taxon>Rariglobus</taxon>
    </lineage>
</organism>
<dbReference type="RefSeq" id="WP_144354238.1">
    <property type="nucleotide sequence ID" value="NZ_CBCRVV010000010.1"/>
</dbReference>
<dbReference type="Gene3D" id="3.10.620.30">
    <property type="match status" value="1"/>
</dbReference>
<dbReference type="Gene3D" id="2.60.40.2250">
    <property type="match status" value="1"/>
</dbReference>
<dbReference type="AlphaFoldDB" id="A0A556QER5"/>
<evidence type="ECO:0000313" key="3">
    <source>
        <dbReference type="Proteomes" id="UP000315648"/>
    </source>
</evidence>
<evidence type="ECO:0000313" key="2">
    <source>
        <dbReference type="EMBL" id="TSJ75096.1"/>
    </source>
</evidence>
<feature type="domain" description="Transglutaminase-like" evidence="1">
    <location>
        <begin position="174"/>
        <end position="240"/>
    </location>
</feature>